<feature type="region of interest" description="Disordered" evidence="1">
    <location>
        <begin position="1"/>
        <end position="28"/>
    </location>
</feature>
<sequence>MGYAPQAGAVDPWSGQGGPLGPPQAGTVVPSSGVAKSLGNAGNLWVISGLVLWRAQLSEYQTVKVYMLNFVGSCNGMISIEEHHVRVK</sequence>
<proteinExistence type="predicted"/>
<dbReference type="AlphaFoldDB" id="A0A498N2Y1"/>
<accession>A0A498N2Y1</accession>
<organism evidence="2 3">
    <name type="scientific">Labeo rohita</name>
    <name type="common">Indian major carp</name>
    <name type="synonym">Cyprinus rohita</name>
    <dbReference type="NCBI Taxonomy" id="84645"/>
    <lineage>
        <taxon>Eukaryota</taxon>
        <taxon>Metazoa</taxon>
        <taxon>Chordata</taxon>
        <taxon>Craniata</taxon>
        <taxon>Vertebrata</taxon>
        <taxon>Euteleostomi</taxon>
        <taxon>Actinopterygii</taxon>
        <taxon>Neopterygii</taxon>
        <taxon>Teleostei</taxon>
        <taxon>Ostariophysi</taxon>
        <taxon>Cypriniformes</taxon>
        <taxon>Cyprinidae</taxon>
        <taxon>Labeoninae</taxon>
        <taxon>Labeonini</taxon>
        <taxon>Labeo</taxon>
    </lineage>
</organism>
<comment type="caution">
    <text evidence="2">The sequence shown here is derived from an EMBL/GenBank/DDBJ whole genome shotgun (WGS) entry which is preliminary data.</text>
</comment>
<protein>
    <submittedName>
        <fullName evidence="2">Uncharacterized protein</fullName>
    </submittedName>
</protein>
<dbReference type="EMBL" id="QBIY01012243">
    <property type="protein sequence ID" value="RXN26074.1"/>
    <property type="molecule type" value="Genomic_DNA"/>
</dbReference>
<evidence type="ECO:0000313" key="2">
    <source>
        <dbReference type="EMBL" id="RXN26074.1"/>
    </source>
</evidence>
<dbReference type="Proteomes" id="UP000290572">
    <property type="component" value="Unassembled WGS sequence"/>
</dbReference>
<reference evidence="2 3" key="1">
    <citation type="submission" date="2018-03" db="EMBL/GenBank/DDBJ databases">
        <title>Draft genome sequence of Rohu Carp (Labeo rohita).</title>
        <authorList>
            <person name="Das P."/>
            <person name="Kushwaha B."/>
            <person name="Joshi C.G."/>
            <person name="Kumar D."/>
            <person name="Nagpure N.S."/>
            <person name="Sahoo L."/>
            <person name="Das S.P."/>
            <person name="Bit A."/>
            <person name="Patnaik S."/>
            <person name="Meher P.K."/>
            <person name="Jayasankar P."/>
            <person name="Koringa P.G."/>
            <person name="Patel N.V."/>
            <person name="Hinsu A.T."/>
            <person name="Kumar R."/>
            <person name="Pandey M."/>
            <person name="Agarwal S."/>
            <person name="Srivastava S."/>
            <person name="Singh M."/>
            <person name="Iquebal M.A."/>
            <person name="Jaiswal S."/>
            <person name="Angadi U.B."/>
            <person name="Kumar N."/>
            <person name="Raza M."/>
            <person name="Shah T.M."/>
            <person name="Rai A."/>
            <person name="Jena J.K."/>
        </authorList>
    </citation>
    <scope>NUCLEOTIDE SEQUENCE [LARGE SCALE GENOMIC DNA]</scope>
    <source>
        <strain evidence="2">DASCIFA01</strain>
        <tissue evidence="2">Testis</tissue>
    </source>
</reference>
<name>A0A498N2Y1_LABRO</name>
<keyword evidence="3" id="KW-1185">Reference proteome</keyword>
<evidence type="ECO:0000313" key="3">
    <source>
        <dbReference type="Proteomes" id="UP000290572"/>
    </source>
</evidence>
<evidence type="ECO:0000256" key="1">
    <source>
        <dbReference type="SAM" id="MobiDB-lite"/>
    </source>
</evidence>
<gene>
    <name evidence="2" type="ORF">ROHU_021008</name>
</gene>